<comment type="similarity">
    <text evidence="1 4 7">Belongs to the aldehyde dehydrogenase family.</text>
</comment>
<dbReference type="SUPFAM" id="SSF53720">
    <property type="entry name" value="ALDH-like"/>
    <property type="match status" value="1"/>
</dbReference>
<dbReference type="PANTHER" id="PTHR43570:SF16">
    <property type="entry name" value="ALDEHYDE DEHYDROGENASE TYPE III, ISOFORM Q"/>
    <property type="match status" value="1"/>
</dbReference>
<dbReference type="FunFam" id="3.40.605.10:FF:000004">
    <property type="entry name" value="Aldehyde dehydrogenase"/>
    <property type="match status" value="1"/>
</dbReference>
<name>A0A7L6N6Q9_9MOLU</name>
<sequence length="442" mass="49587">MTHVSKPYEFRKRALNLLYESILLHEDQIKEALLKDLNKSSGEAYLTEIGVTLKEIKYLLKNLKKFMKTKSRKTEITNFPAKSFISPHPYGVTLIMSPWNYPIYLSLAPLAGAIAAGNTVVLKPSNYSSNTADVIEKLILAVFNESYIAVVKGGREENQDLLNQKFDYIFFTGSTNVGKIVMEKAAKNLTPVSLELGGKSPTIVTKEAKLELAAKRIIFGKLINVGQTCVAPDYVIIDQDIKTEFIGYLKKYIKEFYGDNPLENENLGKIINQKHFLRLKNLMTDMTIAHGGQSQEETLKIAPTILDEVSWNDPVMQEEIFGPILPIITYKSLDDAIQLIQSKPHPLALYLFTQSKTEIKKVLNEVQFGGGCINDTIMQVASDYLPFGGVGDSGMGSYHGKASFDTFTHYRSVIKKSNLIDIPLRYFPISKAKEKIVKKVLK</sequence>
<dbReference type="InterPro" id="IPR015590">
    <property type="entry name" value="Aldehyde_DH_dom"/>
</dbReference>
<dbReference type="InterPro" id="IPR029510">
    <property type="entry name" value="Ald_DH_CS_GLU"/>
</dbReference>
<keyword evidence="2 4" id="KW-0560">Oxidoreductase</keyword>
<keyword evidence="3" id="KW-0520">NAD</keyword>
<dbReference type="InterPro" id="IPR016161">
    <property type="entry name" value="Ald_DH/histidinol_DH"/>
</dbReference>
<keyword evidence="10" id="KW-1185">Reference proteome</keyword>
<dbReference type="InterPro" id="IPR016162">
    <property type="entry name" value="Ald_DH_N"/>
</dbReference>
<dbReference type="InterPro" id="IPR016163">
    <property type="entry name" value="Ald_DH_C"/>
</dbReference>
<protein>
    <recommendedName>
        <fullName evidence="4">Aldehyde dehydrogenase</fullName>
    </recommendedName>
</protein>
<evidence type="ECO:0000259" key="8">
    <source>
        <dbReference type="Pfam" id="PF00171"/>
    </source>
</evidence>
<dbReference type="Pfam" id="PF00171">
    <property type="entry name" value="Aldedh"/>
    <property type="match status" value="1"/>
</dbReference>
<feature type="active site" evidence="5">
    <location>
        <position position="229"/>
    </location>
</feature>
<evidence type="ECO:0000256" key="5">
    <source>
        <dbReference type="PIRSR" id="PIRSR036492-1"/>
    </source>
</evidence>
<evidence type="ECO:0000256" key="1">
    <source>
        <dbReference type="ARBA" id="ARBA00009986"/>
    </source>
</evidence>
<dbReference type="FunFam" id="3.40.309.10:FF:000003">
    <property type="entry name" value="Aldehyde dehydrogenase"/>
    <property type="match status" value="1"/>
</dbReference>
<evidence type="ECO:0000313" key="9">
    <source>
        <dbReference type="EMBL" id="QLY40937.1"/>
    </source>
</evidence>
<evidence type="ECO:0000256" key="6">
    <source>
        <dbReference type="PROSITE-ProRule" id="PRU10007"/>
    </source>
</evidence>
<dbReference type="AlphaFoldDB" id="A0A7L6N6Q9"/>
<dbReference type="PROSITE" id="PS00687">
    <property type="entry name" value="ALDEHYDE_DEHYDR_GLU"/>
    <property type="match status" value="1"/>
</dbReference>
<dbReference type="CDD" id="cd07136">
    <property type="entry name" value="ALDH_YwdH-P39616"/>
    <property type="match status" value="1"/>
</dbReference>
<evidence type="ECO:0000256" key="4">
    <source>
        <dbReference type="PIRNR" id="PIRNR036492"/>
    </source>
</evidence>
<evidence type="ECO:0000313" key="10">
    <source>
        <dbReference type="Proteomes" id="UP000512167"/>
    </source>
</evidence>
<feature type="active site" evidence="5 6">
    <location>
        <position position="195"/>
    </location>
</feature>
<dbReference type="GO" id="GO:0005737">
    <property type="term" value="C:cytoplasm"/>
    <property type="evidence" value="ECO:0007669"/>
    <property type="project" value="TreeGrafter"/>
</dbReference>
<dbReference type="PANTHER" id="PTHR43570">
    <property type="entry name" value="ALDEHYDE DEHYDROGENASE"/>
    <property type="match status" value="1"/>
</dbReference>
<proteinExistence type="inferred from homology"/>
<dbReference type="PIRSF" id="PIRSF036492">
    <property type="entry name" value="ALDH"/>
    <property type="match status" value="1"/>
</dbReference>
<gene>
    <name evidence="9" type="ORF">HF295_00860</name>
</gene>
<evidence type="ECO:0000256" key="7">
    <source>
        <dbReference type="RuleBase" id="RU003345"/>
    </source>
</evidence>
<dbReference type="Gene3D" id="3.40.309.10">
    <property type="entry name" value="Aldehyde Dehydrogenase, Chain A, domain 2"/>
    <property type="match status" value="1"/>
</dbReference>
<dbReference type="Gene3D" id="3.40.605.10">
    <property type="entry name" value="Aldehyde Dehydrogenase, Chain A, domain 1"/>
    <property type="match status" value="1"/>
</dbReference>
<dbReference type="EMBL" id="CP051151">
    <property type="protein sequence ID" value="QLY40937.1"/>
    <property type="molecule type" value="Genomic_DNA"/>
</dbReference>
<dbReference type="InterPro" id="IPR012394">
    <property type="entry name" value="Aldehyde_DH_NAD(P)"/>
</dbReference>
<dbReference type="Proteomes" id="UP000512167">
    <property type="component" value="Chromosome"/>
</dbReference>
<dbReference type="KEGG" id="tbk:HF295_00860"/>
<reference evidence="9 10" key="1">
    <citation type="submission" date="2020-04" db="EMBL/GenBank/DDBJ databases">
        <authorList>
            <person name="Zheng R.K."/>
            <person name="Sun C.M."/>
        </authorList>
    </citation>
    <scope>NUCLEOTIDE SEQUENCE [LARGE SCALE GENOMIC DNA]</scope>
    <source>
        <strain evidence="10">zrk29</strain>
    </source>
</reference>
<evidence type="ECO:0000256" key="3">
    <source>
        <dbReference type="ARBA" id="ARBA00023027"/>
    </source>
</evidence>
<dbReference type="RefSeq" id="WP_376739676.1">
    <property type="nucleotide sequence ID" value="NZ_CP051151.1"/>
</dbReference>
<dbReference type="GO" id="GO:0006081">
    <property type="term" value="P:aldehyde metabolic process"/>
    <property type="evidence" value="ECO:0007669"/>
    <property type="project" value="InterPro"/>
</dbReference>
<organism evidence="9 10">
    <name type="scientific">Hujiaoplasma nucleasis</name>
    <dbReference type="NCBI Taxonomy" id="2725268"/>
    <lineage>
        <taxon>Bacteria</taxon>
        <taxon>Bacillati</taxon>
        <taxon>Mycoplasmatota</taxon>
        <taxon>Mollicutes</taxon>
        <taxon>Candidatus Izemoplasmatales</taxon>
        <taxon>Hujiaoplasmataceae</taxon>
        <taxon>Hujiaoplasma</taxon>
    </lineage>
</organism>
<feature type="domain" description="Aldehyde dehydrogenase" evidence="8">
    <location>
        <begin position="8"/>
        <end position="413"/>
    </location>
</feature>
<evidence type="ECO:0000256" key="2">
    <source>
        <dbReference type="ARBA" id="ARBA00023002"/>
    </source>
</evidence>
<accession>A0A7L6N6Q9</accession>
<dbReference type="GO" id="GO:0004029">
    <property type="term" value="F:aldehyde dehydrogenase (NAD+) activity"/>
    <property type="evidence" value="ECO:0007669"/>
    <property type="project" value="TreeGrafter"/>
</dbReference>